<dbReference type="OrthoDB" id="5059029at2759"/>
<sequence>MTSAVQSETPFLDSFIQASTEYIIPIAALVANLVTYLSKDKTKPYGILGLNVLANLFFLYAYLRGPRSDRVAPNGRRSGAVSSLRLRAPRLRTREAEERQGQSSPLSSYHARGFHDDHSLVVNAARKLDPGSANPGGMAGF</sequence>
<feature type="transmembrane region" description="Helical" evidence="2">
    <location>
        <begin position="22"/>
        <end position="38"/>
    </location>
</feature>
<protein>
    <submittedName>
        <fullName evidence="3">Uncharacterized protein</fullName>
    </submittedName>
</protein>
<proteinExistence type="predicted"/>
<feature type="transmembrane region" description="Helical" evidence="2">
    <location>
        <begin position="45"/>
        <end position="63"/>
    </location>
</feature>
<dbReference type="AlphaFoldDB" id="A0A395T8V8"/>
<keyword evidence="2" id="KW-1133">Transmembrane helix</keyword>
<dbReference type="Proteomes" id="UP000266234">
    <property type="component" value="Unassembled WGS sequence"/>
</dbReference>
<name>A0A395T8V8_9HYPO</name>
<gene>
    <name evidence="3" type="ORF">FLONG3_697</name>
</gene>
<evidence type="ECO:0000256" key="1">
    <source>
        <dbReference type="SAM" id="MobiDB-lite"/>
    </source>
</evidence>
<reference evidence="3 4" key="1">
    <citation type="journal article" date="2018" name="PLoS Pathog.">
        <title>Evolution of structural diversity of trichothecenes, a family of toxins produced by plant pathogenic and entomopathogenic fungi.</title>
        <authorList>
            <person name="Proctor R.H."/>
            <person name="McCormick S.P."/>
            <person name="Kim H.S."/>
            <person name="Cardoza R.E."/>
            <person name="Stanley A.M."/>
            <person name="Lindo L."/>
            <person name="Kelly A."/>
            <person name="Brown D.W."/>
            <person name="Lee T."/>
            <person name="Vaughan M.M."/>
            <person name="Alexander N.J."/>
            <person name="Busman M."/>
            <person name="Gutierrez S."/>
        </authorList>
    </citation>
    <scope>NUCLEOTIDE SEQUENCE [LARGE SCALE GENOMIC DNA]</scope>
    <source>
        <strain evidence="3 4">NRRL 20695</strain>
    </source>
</reference>
<keyword evidence="4" id="KW-1185">Reference proteome</keyword>
<accession>A0A395T8V8</accession>
<dbReference type="EMBL" id="PXOG01000014">
    <property type="protein sequence ID" value="RGP81160.1"/>
    <property type="molecule type" value="Genomic_DNA"/>
</dbReference>
<keyword evidence="2" id="KW-0472">Membrane</keyword>
<organism evidence="3 4">
    <name type="scientific">Fusarium longipes</name>
    <dbReference type="NCBI Taxonomy" id="694270"/>
    <lineage>
        <taxon>Eukaryota</taxon>
        <taxon>Fungi</taxon>
        <taxon>Dikarya</taxon>
        <taxon>Ascomycota</taxon>
        <taxon>Pezizomycotina</taxon>
        <taxon>Sordariomycetes</taxon>
        <taxon>Hypocreomycetidae</taxon>
        <taxon>Hypocreales</taxon>
        <taxon>Nectriaceae</taxon>
        <taxon>Fusarium</taxon>
    </lineage>
</organism>
<evidence type="ECO:0000256" key="2">
    <source>
        <dbReference type="SAM" id="Phobius"/>
    </source>
</evidence>
<evidence type="ECO:0000313" key="3">
    <source>
        <dbReference type="EMBL" id="RGP81160.1"/>
    </source>
</evidence>
<keyword evidence="2" id="KW-0812">Transmembrane</keyword>
<evidence type="ECO:0000313" key="4">
    <source>
        <dbReference type="Proteomes" id="UP000266234"/>
    </source>
</evidence>
<comment type="caution">
    <text evidence="3">The sequence shown here is derived from an EMBL/GenBank/DDBJ whole genome shotgun (WGS) entry which is preliminary data.</text>
</comment>
<feature type="region of interest" description="Disordered" evidence="1">
    <location>
        <begin position="68"/>
        <end position="111"/>
    </location>
</feature>